<reference evidence="5 6" key="1">
    <citation type="submission" date="2017-03" db="EMBL/GenBank/DDBJ databases">
        <title>Genomes of endolithic fungi from Antarctica.</title>
        <authorList>
            <person name="Coleine C."/>
            <person name="Masonjones S."/>
            <person name="Stajich J.E."/>
        </authorList>
    </citation>
    <scope>NUCLEOTIDE SEQUENCE [LARGE SCALE GENOMIC DNA]</scope>
    <source>
        <strain evidence="5 6">CCFEE 6314</strain>
    </source>
</reference>
<keyword evidence="4" id="KW-0732">Signal</keyword>
<feature type="chain" id="PRO_5019434514" description="3-phytase" evidence="4">
    <location>
        <begin position="18"/>
        <end position="573"/>
    </location>
</feature>
<evidence type="ECO:0000313" key="6">
    <source>
        <dbReference type="Proteomes" id="UP000288859"/>
    </source>
</evidence>
<organism evidence="5 6">
    <name type="scientific">Exophiala mesophila</name>
    <name type="common">Black yeast-like fungus</name>
    <dbReference type="NCBI Taxonomy" id="212818"/>
    <lineage>
        <taxon>Eukaryota</taxon>
        <taxon>Fungi</taxon>
        <taxon>Dikarya</taxon>
        <taxon>Ascomycota</taxon>
        <taxon>Pezizomycotina</taxon>
        <taxon>Eurotiomycetes</taxon>
        <taxon>Chaetothyriomycetidae</taxon>
        <taxon>Chaetothyriales</taxon>
        <taxon>Herpotrichiellaceae</taxon>
        <taxon>Exophiala</taxon>
    </lineage>
</organism>
<evidence type="ECO:0000256" key="4">
    <source>
        <dbReference type="SAM" id="SignalP"/>
    </source>
</evidence>
<sequence>MMVILNLLLLTATLAWAGVLNQPRQEPSATVPDYFQTTPEIFAGPTATGLIAPFLAQTNPAPFGQEASFVPNAPLETNLPISGNTNRSSIFQLQGHLSSYFPNPVGFGVNEYRVPPGSNISQVHLLHRHGSRYPTGSASVAVFGQKIYNLTSNKTASWSGELSFLQNWKYQLGAETLVARGHQELFDSGVLFYYNYGQLYNTSTKIIARTTSQDRMRKSAEYFMAGFFGLDWTNNVTLEIIIEQDGLNNSLSGASHCNNSNSHRAEGGNNASLIWENMYLADATQRFRSMSGDYNWTVADSYNAQTLCPYETVAFGYSAWCELFTFEEWQGFEYSIDLQFNGNNGFASPIGRGVGIGWVEELYARLQGQLPNLPAGSTNINTTLDEMNSTFPLNQTLYFDFSHDTNIMSVITAFGLKQFAQPLPETGPPADQQLVVSHVTPFAARMVWEIIKAPYPVKATRPSGTNTSTSDFYDDNGNATTYVHLSLNQRTVPLHRSYVECEQRDDGWCELSTILQVFDGLLNTARFEYSCFGEYPSTPYGNVTDGVPTTKRSLTSVFGTGLEFGENSDRWRE</sequence>
<dbReference type="Proteomes" id="UP000288859">
    <property type="component" value="Unassembled WGS sequence"/>
</dbReference>
<name>A0A438MW72_EXOME</name>
<comment type="caution">
    <text evidence="5">The sequence shown here is derived from an EMBL/GenBank/DDBJ whole genome shotgun (WGS) entry which is preliminary data.</text>
</comment>
<keyword evidence="3" id="KW-0378">Hydrolase</keyword>
<dbReference type="AlphaFoldDB" id="A0A438MW72"/>
<evidence type="ECO:0000313" key="5">
    <source>
        <dbReference type="EMBL" id="RVX67998.1"/>
    </source>
</evidence>
<dbReference type="EMBL" id="NAJM01000042">
    <property type="protein sequence ID" value="RVX67998.1"/>
    <property type="molecule type" value="Genomic_DNA"/>
</dbReference>
<evidence type="ECO:0000256" key="1">
    <source>
        <dbReference type="ARBA" id="ARBA00005375"/>
    </source>
</evidence>
<dbReference type="PROSITE" id="PS00778">
    <property type="entry name" value="HIS_ACID_PHOSPHAT_2"/>
    <property type="match status" value="1"/>
</dbReference>
<dbReference type="GO" id="GO:0003993">
    <property type="term" value="F:acid phosphatase activity"/>
    <property type="evidence" value="ECO:0007669"/>
    <property type="project" value="TreeGrafter"/>
</dbReference>
<dbReference type="InterPro" id="IPR033379">
    <property type="entry name" value="Acid_Pase_AS"/>
</dbReference>
<dbReference type="PANTHER" id="PTHR20963:SF43">
    <property type="entry name" value="PUTATIVE (AFU_ORTHOLOGUE AFUA_7G01240)-RELATED"/>
    <property type="match status" value="1"/>
</dbReference>
<evidence type="ECO:0000256" key="3">
    <source>
        <dbReference type="ARBA" id="ARBA00022801"/>
    </source>
</evidence>
<dbReference type="GO" id="GO:0016158">
    <property type="term" value="F:inositol hexakisphosphate 3-phosphatase activity"/>
    <property type="evidence" value="ECO:0007669"/>
    <property type="project" value="UniProtKB-EC"/>
</dbReference>
<dbReference type="Pfam" id="PF00328">
    <property type="entry name" value="His_Phos_2"/>
    <property type="match status" value="1"/>
</dbReference>
<dbReference type="PROSITE" id="PS00616">
    <property type="entry name" value="HIS_ACID_PHOSPHAT_1"/>
    <property type="match status" value="1"/>
</dbReference>
<dbReference type="InterPro" id="IPR000560">
    <property type="entry name" value="His_Pase_clade-2"/>
</dbReference>
<comment type="similarity">
    <text evidence="1">Belongs to the histidine acid phosphatase family.</text>
</comment>
<dbReference type="CDD" id="cd07061">
    <property type="entry name" value="HP_HAP_like"/>
    <property type="match status" value="1"/>
</dbReference>
<accession>A0A438MW72</accession>
<dbReference type="Gene3D" id="3.40.50.1240">
    <property type="entry name" value="Phosphoglycerate mutase-like"/>
    <property type="match status" value="1"/>
</dbReference>
<dbReference type="InterPro" id="IPR029033">
    <property type="entry name" value="His_PPase_superfam"/>
</dbReference>
<dbReference type="OrthoDB" id="6509975at2759"/>
<evidence type="ECO:0000256" key="2">
    <source>
        <dbReference type="ARBA" id="ARBA00012632"/>
    </source>
</evidence>
<gene>
    <name evidence="5" type="ORF">B0A52_08408</name>
</gene>
<feature type="signal peptide" evidence="4">
    <location>
        <begin position="1"/>
        <end position="17"/>
    </location>
</feature>
<dbReference type="EC" id="3.1.3.8" evidence="2"/>
<protein>
    <recommendedName>
        <fullName evidence="2">3-phytase</fullName>
        <ecNumber evidence="2">3.1.3.8</ecNumber>
    </recommendedName>
</protein>
<dbReference type="VEuPathDB" id="FungiDB:PV10_00928"/>
<dbReference type="PANTHER" id="PTHR20963">
    <property type="entry name" value="MULTIPLE INOSITOL POLYPHOSPHATE PHOSPHATASE-RELATED"/>
    <property type="match status" value="1"/>
</dbReference>
<proteinExistence type="inferred from homology"/>
<dbReference type="SUPFAM" id="SSF53254">
    <property type="entry name" value="Phosphoglycerate mutase-like"/>
    <property type="match status" value="1"/>
</dbReference>